<evidence type="ECO:0000259" key="1">
    <source>
        <dbReference type="Pfam" id="PF13649"/>
    </source>
</evidence>
<dbReference type="EC" id="2.1.1.234" evidence="2"/>
<sequence length="260" mass="30087">MTDVIEGSLYDFPKYYDLLFGFDWKAECDFLEQCFQEYAKVKVQRLFEPACGTGRLLIKLAQRGYAVAGNDLNPHAIKYCNDRLKRYGFDESAVVGDMSDFKVKKKFHAAFNMINSFRHLETEKQATSHFQCMADGLTKGGLYILGVHLIPTDGPRMENESWVARRGNLQVNSHMWCKELDLKGRNEKLGMNLDIYTPTSHQQIQDEMNYRTYTAKQMATLLARVPELEIAAVHDFCYEMETTIEIDETSEDVVYILRKR</sequence>
<evidence type="ECO:0000313" key="2">
    <source>
        <dbReference type="EMBL" id="QDT31724.1"/>
    </source>
</evidence>
<dbReference type="Pfam" id="PF13649">
    <property type="entry name" value="Methyltransf_25"/>
    <property type="match status" value="1"/>
</dbReference>
<dbReference type="SUPFAM" id="SSF53335">
    <property type="entry name" value="S-adenosyl-L-methionine-dependent methyltransferases"/>
    <property type="match status" value="1"/>
</dbReference>
<dbReference type="OrthoDB" id="9811589at2"/>
<feature type="domain" description="Methyltransferase" evidence="1">
    <location>
        <begin position="50"/>
        <end position="141"/>
    </location>
</feature>
<protein>
    <submittedName>
        <fullName evidence="2">dTDP-3-amino-3,4, 6-trideoxy-alpha-D-glucopyranose</fullName>
        <ecNumber evidence="2">2.1.1.234</ecNumber>
    </submittedName>
</protein>
<dbReference type="AlphaFoldDB" id="A0A517QJF3"/>
<dbReference type="Gene3D" id="3.40.50.150">
    <property type="entry name" value="Vaccinia Virus protein VP39"/>
    <property type="match status" value="1"/>
</dbReference>
<dbReference type="KEGG" id="tpol:Mal48_09590"/>
<keyword evidence="2" id="KW-0489">Methyltransferase</keyword>
<dbReference type="InterPro" id="IPR029063">
    <property type="entry name" value="SAM-dependent_MTases_sf"/>
</dbReference>
<dbReference type="Proteomes" id="UP000315724">
    <property type="component" value="Chromosome"/>
</dbReference>
<dbReference type="CDD" id="cd02440">
    <property type="entry name" value="AdoMet_MTases"/>
    <property type="match status" value="1"/>
</dbReference>
<dbReference type="InterPro" id="IPR041698">
    <property type="entry name" value="Methyltransf_25"/>
</dbReference>
<dbReference type="GO" id="GO:0008168">
    <property type="term" value="F:methyltransferase activity"/>
    <property type="evidence" value="ECO:0007669"/>
    <property type="project" value="UniProtKB-KW"/>
</dbReference>
<accession>A0A517QJF3</accession>
<reference evidence="2 3" key="1">
    <citation type="submission" date="2019-02" db="EMBL/GenBank/DDBJ databases">
        <title>Deep-cultivation of Planctomycetes and their phenomic and genomic characterization uncovers novel biology.</title>
        <authorList>
            <person name="Wiegand S."/>
            <person name="Jogler M."/>
            <person name="Boedeker C."/>
            <person name="Pinto D."/>
            <person name="Vollmers J."/>
            <person name="Rivas-Marin E."/>
            <person name="Kohn T."/>
            <person name="Peeters S.H."/>
            <person name="Heuer A."/>
            <person name="Rast P."/>
            <person name="Oberbeckmann S."/>
            <person name="Bunk B."/>
            <person name="Jeske O."/>
            <person name="Meyerdierks A."/>
            <person name="Storesund J.E."/>
            <person name="Kallscheuer N."/>
            <person name="Luecker S."/>
            <person name="Lage O.M."/>
            <person name="Pohl T."/>
            <person name="Merkel B.J."/>
            <person name="Hornburger P."/>
            <person name="Mueller R.-W."/>
            <person name="Bruemmer F."/>
            <person name="Labrenz M."/>
            <person name="Spormann A.M."/>
            <person name="Op den Camp H."/>
            <person name="Overmann J."/>
            <person name="Amann R."/>
            <person name="Jetten M.S.M."/>
            <person name="Mascher T."/>
            <person name="Medema M.H."/>
            <person name="Devos D.P."/>
            <person name="Kaster A.-K."/>
            <person name="Ovreas L."/>
            <person name="Rohde M."/>
            <person name="Galperin M.Y."/>
            <person name="Jogler C."/>
        </authorList>
    </citation>
    <scope>NUCLEOTIDE SEQUENCE [LARGE SCALE GENOMIC DNA]</scope>
    <source>
        <strain evidence="2 3">Mal48</strain>
    </source>
</reference>
<organism evidence="2 3">
    <name type="scientific">Thalassoglobus polymorphus</name>
    <dbReference type="NCBI Taxonomy" id="2527994"/>
    <lineage>
        <taxon>Bacteria</taxon>
        <taxon>Pseudomonadati</taxon>
        <taxon>Planctomycetota</taxon>
        <taxon>Planctomycetia</taxon>
        <taxon>Planctomycetales</taxon>
        <taxon>Planctomycetaceae</taxon>
        <taxon>Thalassoglobus</taxon>
    </lineage>
</organism>
<keyword evidence="3" id="KW-1185">Reference proteome</keyword>
<keyword evidence="2" id="KW-0808">Transferase</keyword>
<dbReference type="EMBL" id="CP036267">
    <property type="protein sequence ID" value="QDT31724.1"/>
    <property type="molecule type" value="Genomic_DNA"/>
</dbReference>
<proteinExistence type="predicted"/>
<dbReference type="GO" id="GO:0032259">
    <property type="term" value="P:methylation"/>
    <property type="evidence" value="ECO:0007669"/>
    <property type="project" value="UniProtKB-KW"/>
</dbReference>
<dbReference type="Gene3D" id="2.20.25.110">
    <property type="entry name" value="S-adenosyl-L-methionine-dependent methyltransferases"/>
    <property type="match status" value="1"/>
</dbReference>
<name>A0A517QJF3_9PLAN</name>
<gene>
    <name evidence="2" type="primary">desVI</name>
    <name evidence="2" type="ORF">Mal48_09590</name>
</gene>
<dbReference type="RefSeq" id="WP_145196521.1">
    <property type="nucleotide sequence ID" value="NZ_CP036267.1"/>
</dbReference>
<evidence type="ECO:0000313" key="3">
    <source>
        <dbReference type="Proteomes" id="UP000315724"/>
    </source>
</evidence>